<dbReference type="InterPro" id="IPR002837">
    <property type="entry name" value="DUF123"/>
</dbReference>
<dbReference type="CDD" id="cd10441">
    <property type="entry name" value="GIY-YIG_COG1833"/>
    <property type="match status" value="1"/>
</dbReference>
<feature type="region of interest" description="Disordered" evidence="1">
    <location>
        <begin position="1"/>
        <end position="20"/>
    </location>
</feature>
<feature type="compositionally biased region" description="Low complexity" evidence="1">
    <location>
        <begin position="158"/>
        <end position="167"/>
    </location>
</feature>
<evidence type="ECO:0000313" key="2">
    <source>
        <dbReference type="EMBL" id="MFC7324062.1"/>
    </source>
</evidence>
<dbReference type="PANTHER" id="PTHR37460:SF1">
    <property type="entry name" value="ENDONUCLEASE III"/>
    <property type="match status" value="1"/>
</dbReference>
<evidence type="ECO:0000313" key="3">
    <source>
        <dbReference type="Proteomes" id="UP001596545"/>
    </source>
</evidence>
<comment type="caution">
    <text evidence="2">The sequence shown here is derived from an EMBL/GenBank/DDBJ whole genome shotgun (WGS) entry which is preliminary data.</text>
</comment>
<dbReference type="Pfam" id="PF01986">
    <property type="entry name" value="DUF123"/>
    <property type="match status" value="1"/>
</dbReference>
<reference evidence="2 3" key="1">
    <citation type="journal article" date="2019" name="Int. J. Syst. Evol. Microbiol.">
        <title>The Global Catalogue of Microorganisms (GCM) 10K type strain sequencing project: providing services to taxonomists for standard genome sequencing and annotation.</title>
        <authorList>
            <consortium name="The Broad Institute Genomics Platform"/>
            <consortium name="The Broad Institute Genome Sequencing Center for Infectious Disease"/>
            <person name="Wu L."/>
            <person name="Ma J."/>
        </authorList>
    </citation>
    <scope>NUCLEOTIDE SEQUENCE [LARGE SCALE GENOMIC DNA]</scope>
    <source>
        <strain evidence="2 3">CGMCC 1.12554</strain>
    </source>
</reference>
<dbReference type="EMBL" id="JBHTBL010000004">
    <property type="protein sequence ID" value="MFC7324062.1"/>
    <property type="molecule type" value="Genomic_DNA"/>
</dbReference>
<protein>
    <submittedName>
        <fullName evidence="2">DUF123 domain-containing protein</fullName>
    </submittedName>
</protein>
<dbReference type="RefSeq" id="WP_256408537.1">
    <property type="nucleotide sequence ID" value="NZ_JANHDN010000003.1"/>
</dbReference>
<organism evidence="2 3">
    <name type="scientific">Halorubrum rutilum</name>
    <dbReference type="NCBI Taxonomy" id="1364933"/>
    <lineage>
        <taxon>Archaea</taxon>
        <taxon>Methanobacteriati</taxon>
        <taxon>Methanobacteriota</taxon>
        <taxon>Stenosarchaea group</taxon>
        <taxon>Halobacteria</taxon>
        <taxon>Halobacteriales</taxon>
        <taxon>Haloferacaceae</taxon>
        <taxon>Halorubrum</taxon>
    </lineage>
</organism>
<keyword evidence="3" id="KW-1185">Reference proteome</keyword>
<feature type="region of interest" description="Disordered" evidence="1">
    <location>
        <begin position="158"/>
        <end position="188"/>
    </location>
</feature>
<gene>
    <name evidence="2" type="ORF">ACFQMF_05625</name>
</gene>
<dbReference type="PANTHER" id="PTHR37460">
    <property type="entry name" value="ENDONUCLEASE III"/>
    <property type="match status" value="1"/>
</dbReference>
<evidence type="ECO:0000256" key="1">
    <source>
        <dbReference type="SAM" id="MobiDB-lite"/>
    </source>
</evidence>
<dbReference type="AlphaFoldDB" id="A0ABD6AJ87"/>
<sequence length="188" mass="18914">MSGEGADAGNPESDASVGDPDGGTYTLLIDLAAPAEIGVGALGAHAIDAGVYAYTGSALGAGGFSRVDRHRRTARGEHDVRHWHVDHLLGHPDARIDRVVRSVGADVECAVADRLSAGPVDGFGASDCGCKSHLAAGDEGESLDAFAARVRDAHEAAVESADAGAAGESEDATDAAESDARVDVVAGE</sequence>
<dbReference type="Proteomes" id="UP001596545">
    <property type="component" value="Unassembled WGS sequence"/>
</dbReference>
<proteinExistence type="predicted"/>
<name>A0ABD6AJ87_9EURY</name>
<feature type="compositionally biased region" description="Acidic residues" evidence="1">
    <location>
        <begin position="168"/>
        <end position="177"/>
    </location>
</feature>
<accession>A0ABD6AJ87</accession>